<keyword evidence="2" id="KW-1185">Reference proteome</keyword>
<reference evidence="1 2" key="1">
    <citation type="submission" date="2024-05" db="EMBL/GenBank/DDBJ databases">
        <title>Genetic variation in Jamaican populations of the coffee berry borer (Hypothenemus hampei).</title>
        <authorList>
            <person name="Errbii M."/>
            <person name="Myrie A."/>
        </authorList>
    </citation>
    <scope>NUCLEOTIDE SEQUENCE [LARGE SCALE GENOMIC DNA]</scope>
    <source>
        <strain evidence="1">JA-Hopewell-2020-01-JO</strain>
        <tissue evidence="1">Whole body</tissue>
    </source>
</reference>
<accession>A0ABD1E5Z2</accession>
<protein>
    <submittedName>
        <fullName evidence="1">Uncharacterized protein</fullName>
    </submittedName>
</protein>
<dbReference type="Proteomes" id="UP001566132">
    <property type="component" value="Unassembled WGS sequence"/>
</dbReference>
<name>A0ABD1E5Z2_HYPHA</name>
<organism evidence="1 2">
    <name type="scientific">Hypothenemus hampei</name>
    <name type="common">Coffee berry borer</name>
    <dbReference type="NCBI Taxonomy" id="57062"/>
    <lineage>
        <taxon>Eukaryota</taxon>
        <taxon>Metazoa</taxon>
        <taxon>Ecdysozoa</taxon>
        <taxon>Arthropoda</taxon>
        <taxon>Hexapoda</taxon>
        <taxon>Insecta</taxon>
        <taxon>Pterygota</taxon>
        <taxon>Neoptera</taxon>
        <taxon>Endopterygota</taxon>
        <taxon>Coleoptera</taxon>
        <taxon>Polyphaga</taxon>
        <taxon>Cucujiformia</taxon>
        <taxon>Curculionidae</taxon>
        <taxon>Scolytinae</taxon>
        <taxon>Hypothenemus</taxon>
    </lineage>
</organism>
<sequence length="73" mass="8696">MYKLNRFRLTSPITSYKVIEGLRDTLPQNPNQLWEKIEEIWEELLEEFVNNLTRSMPNRINMVLNAHGSSVNY</sequence>
<comment type="caution">
    <text evidence="1">The sequence shown here is derived from an EMBL/GenBank/DDBJ whole genome shotgun (WGS) entry which is preliminary data.</text>
</comment>
<evidence type="ECO:0000313" key="2">
    <source>
        <dbReference type="Proteomes" id="UP001566132"/>
    </source>
</evidence>
<evidence type="ECO:0000313" key="1">
    <source>
        <dbReference type="EMBL" id="KAL1490104.1"/>
    </source>
</evidence>
<dbReference type="InterPro" id="IPR036397">
    <property type="entry name" value="RNaseH_sf"/>
</dbReference>
<dbReference type="Gene3D" id="3.30.420.10">
    <property type="entry name" value="Ribonuclease H-like superfamily/Ribonuclease H"/>
    <property type="match status" value="1"/>
</dbReference>
<dbReference type="AlphaFoldDB" id="A0ABD1E5Z2"/>
<proteinExistence type="predicted"/>
<dbReference type="EMBL" id="JBDJPC010000010">
    <property type="protein sequence ID" value="KAL1490104.1"/>
    <property type="molecule type" value="Genomic_DNA"/>
</dbReference>
<gene>
    <name evidence="1" type="ORF">ABEB36_012845</name>
</gene>